<dbReference type="Pfam" id="PF10257">
    <property type="entry name" value="RAI16-like"/>
    <property type="match status" value="1"/>
</dbReference>
<dbReference type="InterPro" id="IPR045669">
    <property type="entry name" value="FHIP_C"/>
</dbReference>
<accession>A0A0V0JB74</accession>
<dbReference type="Pfam" id="PF19314">
    <property type="entry name" value="DUF5917"/>
    <property type="match status" value="1"/>
</dbReference>
<proteinExistence type="inferred from homology"/>
<reference evidence="4" key="1">
    <citation type="submission" date="2016-01" db="EMBL/GenBank/DDBJ databases">
        <title>Reference transcriptome for the parasite Schistocephalus solidus: insights into the molecular evolution of parasitism.</title>
        <authorList>
            <person name="Hebert F.O."/>
            <person name="Grambauer S."/>
            <person name="Barber I."/>
            <person name="Landry C.R."/>
            <person name="Aubin-Horth N."/>
        </authorList>
    </citation>
    <scope>NUCLEOTIDE SEQUENCE</scope>
</reference>
<feature type="region of interest" description="Disordered" evidence="2">
    <location>
        <begin position="916"/>
        <end position="954"/>
    </location>
</feature>
<comment type="similarity">
    <text evidence="1">Belongs to the FHIP family.</text>
</comment>
<protein>
    <submittedName>
        <fullName evidence="4">UPF0518 protein GK23746</fullName>
    </submittedName>
</protein>
<evidence type="ECO:0000313" key="4">
    <source>
        <dbReference type="EMBL" id="JAP62914.1"/>
    </source>
</evidence>
<dbReference type="PANTHER" id="PTHR21705:SF11">
    <property type="entry name" value="FHIP FAMILY PROTEIN CG3558"/>
    <property type="match status" value="1"/>
</dbReference>
<dbReference type="PANTHER" id="PTHR21705">
    <property type="entry name" value="RAI16 PROTEIN-RELATED"/>
    <property type="match status" value="1"/>
</dbReference>
<dbReference type="InterPro" id="IPR019384">
    <property type="entry name" value="FHIP"/>
</dbReference>
<name>A0A0V0JB74_SCHSO</name>
<dbReference type="EMBL" id="GEEE01000311">
    <property type="protein sequence ID" value="JAP62914.1"/>
    <property type="molecule type" value="Transcribed_RNA"/>
</dbReference>
<evidence type="ECO:0000259" key="3">
    <source>
        <dbReference type="Pfam" id="PF19314"/>
    </source>
</evidence>
<evidence type="ECO:0000256" key="2">
    <source>
        <dbReference type="SAM" id="MobiDB-lite"/>
    </source>
</evidence>
<feature type="domain" description="FHF complex subunit HOOK-interacting protein C-terminal" evidence="3">
    <location>
        <begin position="1020"/>
        <end position="1065"/>
    </location>
</feature>
<gene>
    <name evidence="4" type="primary">U518</name>
    <name evidence="4" type="ORF">TR117238</name>
</gene>
<sequence length="1287" mass="140652">MLGSTAVSSPAPAGFNVAAVHLEVLKSYWNHCRLASIEGRFNVTELTVYVDLIAKLLTDDSLVNKPGTGNFEHVIFEAALKMDMFNKMYEWHENCVGMELESLKILYLQFYDCLISSSCLPCFLQKEFLLPMMACLWVCSRRTSLPVENMLLQTLHDICVALHKQAQWTPLSNGSSFVGADHQNLFWSICLDPSSFIQSAAQSNFNNIRMSAIRTDSCFSSSSVMGVGITPVSPGITESPHIRQRPFTSAPSPPFTGRSSSFNGRIKKLESICDLLVPFVHRDGSFSWLSRDCLLLLAASSSANLSASYQIAKNSNLCEVLITDMVLQFNMLPKSLAVEDGPGQWSNLVACLKKSIQKGFPLSAFLDLFGFCCSIFDVSNCVIKETMLYCLHRGFLLPVLAPALLQTPGPETATATAYLECFLRHAAGSAILPFLLRFLLSDCNSEASPMTGGGFCPWSEDLFHQGTFNQVLERSFSNDGGVTNDPGGPSFERLRTSLSVHRSSTYMDVFMRRLHFCDTLTGVATLSLINTLLDFFCEDFTFELILKYLMPLGDQPAVRKLLSDPSSLMFSASQFLALIPPYLKSTADGEFALEEEVTGSQVQKPPSLLTIPNFSAYLKGAHRLVTERNIACSFWSFPYNFESPSPSQVAAAHLNGSLLLPLPRNGYKVSQVDSVAGVDFIDGNWDLDEISFHGDAPDDPDSNSLLADLDRFSALLQRRPLPTSSNRAQTATSPSLTKAKLRTLYASRHSNAVVPAAASANRRRSSYYRSSRDVERLEEDIKRTSSLYDITYTDFDERDEEVVEDDARSFTTTVPKMHSVDTPHTHANHHSSDLNLECYLRPTGDCQPSVTVELDNLLDEAAGIALQHCLTEGQPEREDIMEEFMDVLDRLPTTLSENDASTEEILAQLQKTADELSASRCRHPARVKEEQGEGALKPTNPATLPPKPASSLAAGSRAGRAACPPCGGGGSGGGSDSGVVSLDRQSGRCRESASSPAACCSNFCLRSSRADSDLVPLYPGPLLSVLLQLLSRLPLNHFFVNLLLTSVIAKLVSFPIPILRTLLLTMPTGHLVPPGPGSLPPSSDCCFSLARRDLTSEFPRSMPLQLHNFLFSVRQWMDCYVNLTLPKAVVSSPSASSSSVWRGKKLSSSSVADGPDGLLPHRFAQISASVRALLSDNGLLRNISVNAAPPAVSDTGRSRLTSLFMNRKGASIDKSNSPLQPPTTSASDWCTPTCPDLDAVFAGAFHDQPVCGGFDSERSRHIILSCLIFEDFCMELSAICLEQSTFV</sequence>
<organism evidence="4">
    <name type="scientific">Schistocephalus solidus</name>
    <name type="common">Tapeworm</name>
    <dbReference type="NCBI Taxonomy" id="70667"/>
    <lineage>
        <taxon>Eukaryota</taxon>
        <taxon>Metazoa</taxon>
        <taxon>Spiralia</taxon>
        <taxon>Lophotrochozoa</taxon>
        <taxon>Platyhelminthes</taxon>
        <taxon>Cestoda</taxon>
        <taxon>Eucestoda</taxon>
        <taxon>Diphyllobothriidea</taxon>
        <taxon>Diphyllobothriidae</taxon>
        <taxon>Schistocephalus</taxon>
    </lineage>
</organism>
<evidence type="ECO:0000256" key="1">
    <source>
        <dbReference type="ARBA" id="ARBA00024336"/>
    </source>
</evidence>